<keyword evidence="7" id="KW-1185">Reference proteome</keyword>
<keyword evidence="3" id="KW-0812">Transmembrane</keyword>
<reference evidence="6 7" key="1">
    <citation type="submission" date="2018-05" db="EMBL/GenBank/DDBJ databases">
        <title>Genomic Encyclopedia of Type Strains, Phase IV (KMG-IV): sequencing the most valuable type-strain genomes for metagenomic binning, comparative biology and taxonomic classification.</title>
        <authorList>
            <person name="Goeker M."/>
        </authorList>
    </citation>
    <scope>NUCLEOTIDE SEQUENCE [LARGE SCALE GENOMIC DNA]</scope>
    <source>
        <strain evidence="6 7">DSM 566</strain>
    </source>
</reference>
<evidence type="ECO:0000256" key="1">
    <source>
        <dbReference type="ARBA" id="ARBA00004167"/>
    </source>
</evidence>
<evidence type="ECO:0000256" key="5">
    <source>
        <dbReference type="ARBA" id="ARBA00023136"/>
    </source>
</evidence>
<accession>A0A318H3R2</accession>
<dbReference type="RefSeq" id="WP_110402002.1">
    <property type="nucleotide sequence ID" value="NZ_QJJS01000019.1"/>
</dbReference>
<dbReference type="Pfam" id="PF04011">
    <property type="entry name" value="LemA"/>
    <property type="match status" value="1"/>
</dbReference>
<dbReference type="PANTHER" id="PTHR34478:SF2">
    <property type="entry name" value="MEMBRANE PROTEIN"/>
    <property type="match status" value="1"/>
</dbReference>
<organism evidence="6 7">
    <name type="scientific">Sphaerotilus hippei</name>
    <dbReference type="NCBI Taxonomy" id="744406"/>
    <lineage>
        <taxon>Bacteria</taxon>
        <taxon>Pseudomonadati</taxon>
        <taxon>Pseudomonadota</taxon>
        <taxon>Betaproteobacteria</taxon>
        <taxon>Burkholderiales</taxon>
        <taxon>Sphaerotilaceae</taxon>
        <taxon>Sphaerotilus</taxon>
    </lineage>
</organism>
<gene>
    <name evidence="6" type="ORF">C7444_11920</name>
</gene>
<protein>
    <submittedName>
        <fullName evidence="6">LemA protein</fullName>
    </submittedName>
</protein>
<dbReference type="OrthoDB" id="9804152at2"/>
<dbReference type="PANTHER" id="PTHR34478">
    <property type="entry name" value="PROTEIN LEMA"/>
    <property type="match status" value="1"/>
</dbReference>
<comment type="subcellular location">
    <subcellularLocation>
        <location evidence="1">Membrane</location>
        <topology evidence="1">Single-pass membrane protein</topology>
    </subcellularLocation>
</comment>
<keyword evidence="4" id="KW-1133">Transmembrane helix</keyword>
<dbReference type="Proteomes" id="UP000247811">
    <property type="component" value="Unassembled WGS sequence"/>
</dbReference>
<dbReference type="Gene3D" id="1.20.1440.20">
    <property type="entry name" value="LemA-like domain"/>
    <property type="match status" value="1"/>
</dbReference>
<comment type="similarity">
    <text evidence="2">Belongs to the LemA family.</text>
</comment>
<sequence length="207" mass="22566">MSTLLTLVAIAILSFWLLGAHNRLVKLRHRHHNHFTPLAAALRQRHAVALTLAESARHLSGSDHDQIEDVLTATREAGSASDGATTRPLRTLALQRVAHAEERLGQVLDQLCNTLQDMSYGDAPEPAISELLRQRHALQGQILFAGQVYNDSARLYNDALALFPTTLAARLLRFDPAPTFPQIVVTPALLIAVDPSTGTPSRPGDLI</sequence>
<dbReference type="InterPro" id="IPR023353">
    <property type="entry name" value="LemA-like_dom_sf"/>
</dbReference>
<name>A0A318H3R2_9BURK</name>
<dbReference type="SUPFAM" id="SSF140478">
    <property type="entry name" value="LemA-like"/>
    <property type="match status" value="1"/>
</dbReference>
<evidence type="ECO:0000256" key="3">
    <source>
        <dbReference type="ARBA" id="ARBA00022692"/>
    </source>
</evidence>
<evidence type="ECO:0000313" key="7">
    <source>
        <dbReference type="Proteomes" id="UP000247811"/>
    </source>
</evidence>
<evidence type="ECO:0000256" key="2">
    <source>
        <dbReference type="ARBA" id="ARBA00008854"/>
    </source>
</evidence>
<dbReference type="EMBL" id="QJJS01000019">
    <property type="protein sequence ID" value="PXW93511.1"/>
    <property type="molecule type" value="Genomic_DNA"/>
</dbReference>
<dbReference type="GO" id="GO:0016020">
    <property type="term" value="C:membrane"/>
    <property type="evidence" value="ECO:0007669"/>
    <property type="project" value="UniProtKB-SubCell"/>
</dbReference>
<dbReference type="AlphaFoldDB" id="A0A318H3R2"/>
<proteinExistence type="inferred from homology"/>
<evidence type="ECO:0000256" key="4">
    <source>
        <dbReference type="ARBA" id="ARBA00022989"/>
    </source>
</evidence>
<comment type="caution">
    <text evidence="6">The sequence shown here is derived from an EMBL/GenBank/DDBJ whole genome shotgun (WGS) entry which is preliminary data.</text>
</comment>
<evidence type="ECO:0000313" key="6">
    <source>
        <dbReference type="EMBL" id="PXW93511.1"/>
    </source>
</evidence>
<dbReference type="InterPro" id="IPR007156">
    <property type="entry name" value="MamQ_LemA"/>
</dbReference>
<keyword evidence="5" id="KW-0472">Membrane</keyword>